<evidence type="ECO:0000313" key="2">
    <source>
        <dbReference type="EMBL" id="ORZ34431.1"/>
    </source>
</evidence>
<dbReference type="EMBL" id="MCFL01000028">
    <property type="protein sequence ID" value="ORZ34431.1"/>
    <property type="molecule type" value="Genomic_DNA"/>
</dbReference>
<gene>
    <name evidence="2" type="ORF">BCR44DRAFT_1436229</name>
</gene>
<organism evidence="2 3">
    <name type="scientific">Catenaria anguillulae PL171</name>
    <dbReference type="NCBI Taxonomy" id="765915"/>
    <lineage>
        <taxon>Eukaryota</taxon>
        <taxon>Fungi</taxon>
        <taxon>Fungi incertae sedis</taxon>
        <taxon>Blastocladiomycota</taxon>
        <taxon>Blastocladiomycetes</taxon>
        <taxon>Blastocladiales</taxon>
        <taxon>Catenariaceae</taxon>
        <taxon>Catenaria</taxon>
    </lineage>
</organism>
<protein>
    <submittedName>
        <fullName evidence="2">Uncharacterized protein</fullName>
    </submittedName>
</protein>
<sequence length="169" mass="17726">VLLGIATSSRGAGLRGILVQDIEFSERPATTAQPTATNPAPDPAHRDAMQFPAYLRVLIPAQQNSPAAIFTIHGSCNVDDALFEGDIEVHLPALLLAYFHVTGRSCGSLFSSADDGSSRPNRSLVTNAVKRIAKLGGIQLASGDSQSRHASRPTRSGAPPSTEHCAATQ</sequence>
<accession>A0A1Y2HKR0</accession>
<reference evidence="2 3" key="1">
    <citation type="submission" date="2016-07" db="EMBL/GenBank/DDBJ databases">
        <title>Pervasive Adenine N6-methylation of Active Genes in Fungi.</title>
        <authorList>
            <consortium name="DOE Joint Genome Institute"/>
            <person name="Mondo S.J."/>
            <person name="Dannebaum R.O."/>
            <person name="Kuo R.C."/>
            <person name="Labutti K."/>
            <person name="Haridas S."/>
            <person name="Kuo A."/>
            <person name="Salamov A."/>
            <person name="Ahrendt S.R."/>
            <person name="Lipzen A."/>
            <person name="Sullivan W."/>
            <person name="Andreopoulos W.B."/>
            <person name="Clum A."/>
            <person name="Lindquist E."/>
            <person name="Daum C."/>
            <person name="Ramamoorthy G.K."/>
            <person name="Gryganskyi A."/>
            <person name="Culley D."/>
            <person name="Magnuson J.K."/>
            <person name="James T.Y."/>
            <person name="O'Malley M.A."/>
            <person name="Stajich J.E."/>
            <person name="Spatafora J.W."/>
            <person name="Visel A."/>
            <person name="Grigoriev I.V."/>
        </authorList>
    </citation>
    <scope>NUCLEOTIDE SEQUENCE [LARGE SCALE GENOMIC DNA]</scope>
    <source>
        <strain evidence="2 3">PL171</strain>
    </source>
</reference>
<dbReference type="Proteomes" id="UP000193411">
    <property type="component" value="Unassembled WGS sequence"/>
</dbReference>
<feature type="non-terminal residue" evidence="2">
    <location>
        <position position="169"/>
    </location>
</feature>
<proteinExistence type="predicted"/>
<evidence type="ECO:0000313" key="3">
    <source>
        <dbReference type="Proteomes" id="UP000193411"/>
    </source>
</evidence>
<evidence type="ECO:0000256" key="1">
    <source>
        <dbReference type="SAM" id="MobiDB-lite"/>
    </source>
</evidence>
<keyword evidence="3" id="KW-1185">Reference proteome</keyword>
<dbReference type="AlphaFoldDB" id="A0A1Y2HKR0"/>
<comment type="caution">
    <text evidence="2">The sequence shown here is derived from an EMBL/GenBank/DDBJ whole genome shotgun (WGS) entry which is preliminary data.</text>
</comment>
<feature type="region of interest" description="Disordered" evidence="1">
    <location>
        <begin position="141"/>
        <end position="169"/>
    </location>
</feature>
<feature type="non-terminal residue" evidence="2">
    <location>
        <position position="1"/>
    </location>
</feature>
<name>A0A1Y2HKR0_9FUNG</name>